<feature type="transmembrane region" description="Helical" evidence="6">
    <location>
        <begin position="114"/>
        <end position="138"/>
    </location>
</feature>
<feature type="transmembrane region" description="Helical" evidence="6">
    <location>
        <begin position="77"/>
        <end position="102"/>
    </location>
</feature>
<name>A0A4Q0QIA8_9BRAD</name>
<reference evidence="8 9" key="1">
    <citation type="submission" date="2018-11" db="EMBL/GenBank/DDBJ databases">
        <title>Bradyrhizobium sp. nov., isolated from effective nodules of peanut in China.</title>
        <authorList>
            <person name="Li Y."/>
        </authorList>
    </citation>
    <scope>NUCLEOTIDE SEQUENCE [LARGE SCALE GENOMIC DNA]</scope>
    <source>
        <strain evidence="8 9">CCBAU 51770</strain>
    </source>
</reference>
<dbReference type="GO" id="GO:0006829">
    <property type="term" value="P:zinc ion transport"/>
    <property type="evidence" value="ECO:0007669"/>
    <property type="project" value="InterPro"/>
</dbReference>
<evidence type="ECO:0000259" key="7">
    <source>
        <dbReference type="Pfam" id="PF01545"/>
    </source>
</evidence>
<evidence type="ECO:0000313" key="8">
    <source>
        <dbReference type="EMBL" id="RXG92637.1"/>
    </source>
</evidence>
<organism evidence="8 9">
    <name type="scientific">Bradyrhizobium zhanjiangense</name>
    <dbReference type="NCBI Taxonomy" id="1325107"/>
    <lineage>
        <taxon>Bacteria</taxon>
        <taxon>Pseudomonadati</taxon>
        <taxon>Pseudomonadota</taxon>
        <taxon>Alphaproteobacteria</taxon>
        <taxon>Hyphomicrobiales</taxon>
        <taxon>Nitrobacteraceae</taxon>
        <taxon>Bradyrhizobium</taxon>
    </lineage>
</organism>
<dbReference type="InterPro" id="IPR027469">
    <property type="entry name" value="Cation_efflux_TMD_sf"/>
</dbReference>
<evidence type="ECO:0000256" key="5">
    <source>
        <dbReference type="ARBA" id="ARBA00023136"/>
    </source>
</evidence>
<dbReference type="RefSeq" id="WP_128937279.1">
    <property type="nucleotide sequence ID" value="NZ_CP022221.1"/>
</dbReference>
<dbReference type="GO" id="GO:0016020">
    <property type="term" value="C:membrane"/>
    <property type="evidence" value="ECO:0007669"/>
    <property type="project" value="UniProtKB-SubCell"/>
</dbReference>
<dbReference type="Proteomes" id="UP000290174">
    <property type="component" value="Unassembled WGS sequence"/>
</dbReference>
<evidence type="ECO:0000256" key="4">
    <source>
        <dbReference type="ARBA" id="ARBA00022989"/>
    </source>
</evidence>
<feature type="transmembrane region" description="Helical" evidence="6">
    <location>
        <begin position="159"/>
        <end position="184"/>
    </location>
</feature>
<keyword evidence="2" id="KW-0813">Transport</keyword>
<keyword evidence="5 6" id="KW-0472">Membrane</keyword>
<dbReference type="InterPro" id="IPR058533">
    <property type="entry name" value="Cation_efflux_TM"/>
</dbReference>
<dbReference type="SUPFAM" id="SSF160240">
    <property type="entry name" value="Cation efflux protein cytoplasmic domain-like"/>
    <property type="match status" value="1"/>
</dbReference>
<dbReference type="InterPro" id="IPR036837">
    <property type="entry name" value="Cation_efflux_CTD_sf"/>
</dbReference>
<comment type="caution">
    <text evidence="8">The sequence shown here is derived from an EMBL/GenBank/DDBJ whole genome shotgun (WGS) entry which is preliminary data.</text>
</comment>
<dbReference type="Gene3D" id="1.20.1510.10">
    <property type="entry name" value="Cation efflux protein transmembrane domain"/>
    <property type="match status" value="1"/>
</dbReference>
<gene>
    <name evidence="8" type="ORF">EAS61_23125</name>
</gene>
<proteinExistence type="predicted"/>
<dbReference type="NCBIfam" id="TIGR01297">
    <property type="entry name" value="CDF"/>
    <property type="match status" value="1"/>
</dbReference>
<dbReference type="EMBL" id="RKMK01000023">
    <property type="protein sequence ID" value="RXG92637.1"/>
    <property type="molecule type" value="Genomic_DNA"/>
</dbReference>
<dbReference type="Pfam" id="PF01545">
    <property type="entry name" value="Cation_efflux"/>
    <property type="match status" value="1"/>
</dbReference>
<dbReference type="InterPro" id="IPR040177">
    <property type="entry name" value="SLC30A9"/>
</dbReference>
<dbReference type="PANTHER" id="PTHR13414:SF9">
    <property type="entry name" value="PROTON-COUPLED ZINC ANTIPORTER SLC30A9, MITOCHONDRIAL"/>
    <property type="match status" value="1"/>
</dbReference>
<dbReference type="PANTHER" id="PTHR13414">
    <property type="entry name" value="HUEL-CATION TRANSPORTER"/>
    <property type="match status" value="1"/>
</dbReference>
<dbReference type="AlphaFoldDB" id="A0A4Q0QIA8"/>
<sequence length="321" mass="34626">MAAASSSKTTVYAALAGNVLVAITKIGAAIWTGSSAMTSEAVHSVVDTSNEMLLLYGYRRASRPADESHPLGYGRELYFWSFIVALVIFALGSGVSLYQGLVHVAAPERIEDPIVSFVVLGLSFLFEGASWLVALRRFRFDAARFGYYRAFVRSKDPPAFMVLLEDSAALIGIVIAVGATAAAVWLEQPVWDGVGSILIGILLGITSVGLARESKSLLIGEPAHPELARSILEIARRSPGVLQANGLLTVQLSPDEIVAALSVEFTDEKRADDIEQCVISLEREIRKHHPSVAALFIKPQTNARFHAVRAKRRGGSSQSHQ</sequence>
<evidence type="ECO:0000256" key="6">
    <source>
        <dbReference type="SAM" id="Phobius"/>
    </source>
</evidence>
<feature type="transmembrane region" description="Helical" evidence="6">
    <location>
        <begin position="190"/>
        <end position="211"/>
    </location>
</feature>
<evidence type="ECO:0000256" key="3">
    <source>
        <dbReference type="ARBA" id="ARBA00022692"/>
    </source>
</evidence>
<evidence type="ECO:0000313" key="9">
    <source>
        <dbReference type="Proteomes" id="UP000290174"/>
    </source>
</evidence>
<evidence type="ECO:0000256" key="1">
    <source>
        <dbReference type="ARBA" id="ARBA00004141"/>
    </source>
</evidence>
<protein>
    <submittedName>
        <fullName evidence="8">Cation diffusion facilitator family transporter</fullName>
    </submittedName>
</protein>
<keyword evidence="3 6" id="KW-0812">Transmembrane</keyword>
<dbReference type="InterPro" id="IPR002524">
    <property type="entry name" value="Cation_efflux"/>
</dbReference>
<dbReference type="GO" id="GO:0008324">
    <property type="term" value="F:monoatomic cation transmembrane transporter activity"/>
    <property type="evidence" value="ECO:0007669"/>
    <property type="project" value="InterPro"/>
</dbReference>
<comment type="subcellular location">
    <subcellularLocation>
        <location evidence="1">Membrane</location>
        <topology evidence="1">Multi-pass membrane protein</topology>
    </subcellularLocation>
</comment>
<keyword evidence="4 6" id="KW-1133">Transmembrane helix</keyword>
<dbReference type="SUPFAM" id="SSF161111">
    <property type="entry name" value="Cation efflux protein transmembrane domain-like"/>
    <property type="match status" value="1"/>
</dbReference>
<accession>A0A4Q0QIA8</accession>
<feature type="domain" description="Cation efflux protein transmembrane" evidence="7">
    <location>
        <begin position="12"/>
        <end position="219"/>
    </location>
</feature>
<evidence type="ECO:0000256" key="2">
    <source>
        <dbReference type="ARBA" id="ARBA00022448"/>
    </source>
</evidence>